<dbReference type="AlphaFoldDB" id="A0A1H4TQY7"/>
<dbReference type="OrthoDB" id="5493802at2"/>
<keyword evidence="7" id="KW-1185">Reference proteome</keyword>
<dbReference type="PANTHER" id="PTHR10720:SF0">
    <property type="entry name" value="HEME OXYGENASE"/>
    <property type="match status" value="1"/>
</dbReference>
<feature type="binding site" description="axial binding residue" evidence="5">
    <location>
        <position position="30"/>
    </location>
    <ligand>
        <name>heme b</name>
        <dbReference type="ChEBI" id="CHEBI:60344"/>
    </ligand>
    <ligandPart>
        <name>Fe</name>
        <dbReference type="ChEBI" id="CHEBI:18248"/>
    </ligandPart>
</feature>
<proteinExistence type="predicted"/>
<dbReference type="GO" id="GO:0020037">
    <property type="term" value="F:heme binding"/>
    <property type="evidence" value="ECO:0007669"/>
    <property type="project" value="TreeGrafter"/>
</dbReference>
<dbReference type="CDD" id="cd19165">
    <property type="entry name" value="HemeO"/>
    <property type="match status" value="1"/>
</dbReference>
<dbReference type="Pfam" id="PF01126">
    <property type="entry name" value="Heme_oxygenase"/>
    <property type="match status" value="1"/>
</dbReference>
<dbReference type="InterPro" id="IPR016053">
    <property type="entry name" value="Haem_Oase-like"/>
</dbReference>
<protein>
    <submittedName>
        <fullName evidence="6">Heme oxygenase</fullName>
    </submittedName>
</protein>
<evidence type="ECO:0000256" key="2">
    <source>
        <dbReference type="ARBA" id="ARBA00022723"/>
    </source>
</evidence>
<feature type="binding site" evidence="4">
    <location>
        <position position="186"/>
    </location>
    <ligand>
        <name>heme b</name>
        <dbReference type="ChEBI" id="CHEBI:60344"/>
    </ligand>
</feature>
<dbReference type="RefSeq" id="WP_090969464.1">
    <property type="nucleotide sequence ID" value="NZ_FNRT01000002.1"/>
</dbReference>
<evidence type="ECO:0000256" key="1">
    <source>
        <dbReference type="ARBA" id="ARBA00022617"/>
    </source>
</evidence>
<evidence type="ECO:0000256" key="5">
    <source>
        <dbReference type="PIRSR" id="PIRSR000343-2"/>
    </source>
</evidence>
<dbReference type="SUPFAM" id="SSF48613">
    <property type="entry name" value="Heme oxygenase-like"/>
    <property type="match status" value="1"/>
</dbReference>
<gene>
    <name evidence="6" type="ORF">SAMN04489844_2580</name>
</gene>
<keyword evidence="1 4" id="KW-0349">Heme</keyword>
<name>A0A1H4TQY7_9ACTN</name>
<keyword evidence="3 5" id="KW-0408">Iron</keyword>
<keyword evidence="2 5" id="KW-0479">Metal-binding</keyword>
<dbReference type="EMBL" id="FNRT01000002">
    <property type="protein sequence ID" value="SEC58827.1"/>
    <property type="molecule type" value="Genomic_DNA"/>
</dbReference>
<evidence type="ECO:0000256" key="3">
    <source>
        <dbReference type="ARBA" id="ARBA00023004"/>
    </source>
</evidence>
<dbReference type="GO" id="GO:0042167">
    <property type="term" value="P:heme catabolic process"/>
    <property type="evidence" value="ECO:0007669"/>
    <property type="project" value="TreeGrafter"/>
</dbReference>
<reference evidence="7" key="1">
    <citation type="submission" date="2016-10" db="EMBL/GenBank/DDBJ databases">
        <authorList>
            <person name="Varghese N."/>
            <person name="Submissions S."/>
        </authorList>
    </citation>
    <scope>NUCLEOTIDE SEQUENCE [LARGE SCALE GENOMIC DNA]</scope>
    <source>
        <strain evidence="7">DSM 22017</strain>
    </source>
</reference>
<feature type="binding site" evidence="4">
    <location>
        <position position="23"/>
    </location>
    <ligand>
        <name>heme b</name>
        <dbReference type="ChEBI" id="CHEBI:60344"/>
    </ligand>
</feature>
<dbReference type="GO" id="GO:0004392">
    <property type="term" value="F:heme oxygenase (decyclizing) activity"/>
    <property type="evidence" value="ECO:0007669"/>
    <property type="project" value="InterPro"/>
</dbReference>
<dbReference type="PRINTS" id="PR00088">
    <property type="entry name" value="HAEMOXYGNASE"/>
</dbReference>
<evidence type="ECO:0000313" key="6">
    <source>
        <dbReference type="EMBL" id="SEC58827.1"/>
    </source>
</evidence>
<organism evidence="6 7">
    <name type="scientific">Nocardioides exalbidus</name>
    <dbReference type="NCBI Taxonomy" id="402596"/>
    <lineage>
        <taxon>Bacteria</taxon>
        <taxon>Bacillati</taxon>
        <taxon>Actinomycetota</taxon>
        <taxon>Actinomycetes</taxon>
        <taxon>Propionibacteriales</taxon>
        <taxon>Nocardioidaceae</taxon>
        <taxon>Nocardioides</taxon>
    </lineage>
</organism>
<dbReference type="Proteomes" id="UP000198742">
    <property type="component" value="Unassembled WGS sequence"/>
</dbReference>
<dbReference type="STRING" id="402596.SAMN04489844_2580"/>
<dbReference type="InterPro" id="IPR016084">
    <property type="entry name" value="Haem_Oase-like_multi-hlx"/>
</dbReference>
<dbReference type="PIRSF" id="PIRSF000343">
    <property type="entry name" value="Haem_Oase"/>
    <property type="match status" value="1"/>
</dbReference>
<sequence>MSPLLDPAVVAEPATAPLSRAMREGSQAAHTEAENSSFMAELTAARVNALGVRDYLLRYREVYRTMEMLGTELGAEPAVAAVVDPALDRLPAIEEDLAYWAEASGVPAPDVFHSPATDAYVAQLLEARTWAPLFVAHHYTRYLGDLSGGQVIGRVLDRELGLAGRGTAFYAFPGIPKPKPYKDGYRARLDALELTPGQQARVVEEVSTAFELNQAVFTELGRDLAGYLR</sequence>
<dbReference type="InterPro" id="IPR002051">
    <property type="entry name" value="Haem_Oase"/>
</dbReference>
<evidence type="ECO:0000313" key="7">
    <source>
        <dbReference type="Proteomes" id="UP000198742"/>
    </source>
</evidence>
<dbReference type="Gene3D" id="1.20.910.10">
    <property type="entry name" value="Heme oxygenase-like"/>
    <property type="match status" value="1"/>
</dbReference>
<dbReference type="GO" id="GO:0006979">
    <property type="term" value="P:response to oxidative stress"/>
    <property type="evidence" value="ECO:0007669"/>
    <property type="project" value="TreeGrafter"/>
</dbReference>
<accession>A0A1H4TQY7</accession>
<dbReference type="PANTHER" id="PTHR10720">
    <property type="entry name" value="HEME OXYGENASE"/>
    <property type="match status" value="1"/>
</dbReference>
<dbReference type="GO" id="GO:0006788">
    <property type="term" value="P:heme oxidation"/>
    <property type="evidence" value="ECO:0007669"/>
    <property type="project" value="InterPro"/>
</dbReference>
<feature type="binding site" evidence="4">
    <location>
        <position position="139"/>
    </location>
    <ligand>
        <name>heme b</name>
        <dbReference type="ChEBI" id="CHEBI:60344"/>
    </ligand>
</feature>
<evidence type="ECO:0000256" key="4">
    <source>
        <dbReference type="PIRSR" id="PIRSR000343-1"/>
    </source>
</evidence>
<dbReference type="GO" id="GO:0046872">
    <property type="term" value="F:metal ion binding"/>
    <property type="evidence" value="ECO:0007669"/>
    <property type="project" value="UniProtKB-KW"/>
</dbReference>